<protein>
    <submittedName>
        <fullName evidence="1">Uncharacterized protein</fullName>
    </submittedName>
</protein>
<name>A0ACB8YGE4_ARCLA</name>
<dbReference type="Proteomes" id="UP001055879">
    <property type="component" value="Linkage Group LG12"/>
</dbReference>
<reference evidence="1 2" key="2">
    <citation type="journal article" date="2022" name="Mol. Ecol. Resour.">
        <title>The genomes of chicory, endive, great burdock and yacon provide insights into Asteraceae paleo-polyploidization history and plant inulin production.</title>
        <authorList>
            <person name="Fan W."/>
            <person name="Wang S."/>
            <person name="Wang H."/>
            <person name="Wang A."/>
            <person name="Jiang F."/>
            <person name="Liu H."/>
            <person name="Zhao H."/>
            <person name="Xu D."/>
            <person name="Zhang Y."/>
        </authorList>
    </citation>
    <scope>NUCLEOTIDE SEQUENCE [LARGE SCALE GENOMIC DNA]</scope>
    <source>
        <strain evidence="2">cv. Niubang</strain>
    </source>
</reference>
<proteinExistence type="predicted"/>
<sequence>MIHQNTEPEAKGKAKGGVGFHFWWGKRSTVILLNFLFMDLYLYFIFGDLRNLFTWDSFWGFVCLGLQFHYFTCKYYVHCWTFGPRKVK</sequence>
<reference evidence="2" key="1">
    <citation type="journal article" date="2022" name="Mol. Ecol. Resour.">
        <title>The genomes of chicory, endive, great burdock and yacon provide insights into Asteraceae palaeo-polyploidization history and plant inulin production.</title>
        <authorList>
            <person name="Fan W."/>
            <person name="Wang S."/>
            <person name="Wang H."/>
            <person name="Wang A."/>
            <person name="Jiang F."/>
            <person name="Liu H."/>
            <person name="Zhao H."/>
            <person name="Xu D."/>
            <person name="Zhang Y."/>
        </authorList>
    </citation>
    <scope>NUCLEOTIDE SEQUENCE [LARGE SCALE GENOMIC DNA]</scope>
    <source>
        <strain evidence="2">cv. Niubang</strain>
    </source>
</reference>
<evidence type="ECO:0000313" key="2">
    <source>
        <dbReference type="Proteomes" id="UP001055879"/>
    </source>
</evidence>
<keyword evidence="2" id="KW-1185">Reference proteome</keyword>
<evidence type="ECO:0000313" key="1">
    <source>
        <dbReference type="EMBL" id="KAI3684560.1"/>
    </source>
</evidence>
<dbReference type="EMBL" id="CM042058">
    <property type="protein sequence ID" value="KAI3684560.1"/>
    <property type="molecule type" value="Genomic_DNA"/>
</dbReference>
<gene>
    <name evidence="1" type="ORF">L6452_33784</name>
</gene>
<organism evidence="1 2">
    <name type="scientific">Arctium lappa</name>
    <name type="common">Greater burdock</name>
    <name type="synonym">Lappa major</name>
    <dbReference type="NCBI Taxonomy" id="4217"/>
    <lineage>
        <taxon>Eukaryota</taxon>
        <taxon>Viridiplantae</taxon>
        <taxon>Streptophyta</taxon>
        <taxon>Embryophyta</taxon>
        <taxon>Tracheophyta</taxon>
        <taxon>Spermatophyta</taxon>
        <taxon>Magnoliopsida</taxon>
        <taxon>eudicotyledons</taxon>
        <taxon>Gunneridae</taxon>
        <taxon>Pentapetalae</taxon>
        <taxon>asterids</taxon>
        <taxon>campanulids</taxon>
        <taxon>Asterales</taxon>
        <taxon>Asteraceae</taxon>
        <taxon>Carduoideae</taxon>
        <taxon>Cardueae</taxon>
        <taxon>Arctiinae</taxon>
        <taxon>Arctium</taxon>
    </lineage>
</organism>
<accession>A0ACB8YGE4</accession>
<comment type="caution">
    <text evidence="1">The sequence shown here is derived from an EMBL/GenBank/DDBJ whole genome shotgun (WGS) entry which is preliminary data.</text>
</comment>